<dbReference type="Pfam" id="PF01593">
    <property type="entry name" value="Amino_oxidase"/>
    <property type="match status" value="1"/>
</dbReference>
<dbReference type="STRING" id="391625.PPSIR1_30564"/>
<dbReference type="InterPro" id="IPR036188">
    <property type="entry name" value="FAD/NAD-bd_sf"/>
</dbReference>
<accession>A6GGR1</accession>
<comment type="similarity">
    <text evidence="1">Belongs to the carotenoid/retinoid oxidoreductase family.</text>
</comment>
<dbReference type="EMBL" id="ABCS01000109">
    <property type="protein sequence ID" value="EDM74961.1"/>
    <property type="molecule type" value="Genomic_DNA"/>
</dbReference>
<dbReference type="Gene3D" id="3.50.50.60">
    <property type="entry name" value="FAD/NAD(P)-binding domain"/>
    <property type="match status" value="1"/>
</dbReference>
<evidence type="ECO:0000313" key="5">
    <source>
        <dbReference type="Proteomes" id="UP000005801"/>
    </source>
</evidence>
<evidence type="ECO:0000256" key="1">
    <source>
        <dbReference type="ARBA" id="ARBA00006046"/>
    </source>
</evidence>
<dbReference type="AlphaFoldDB" id="A6GGR1"/>
<proteinExistence type="inferred from homology"/>
<evidence type="ECO:0000313" key="4">
    <source>
        <dbReference type="EMBL" id="EDM74961.1"/>
    </source>
</evidence>
<evidence type="ECO:0000259" key="3">
    <source>
        <dbReference type="Pfam" id="PF01593"/>
    </source>
</evidence>
<evidence type="ECO:0000256" key="2">
    <source>
        <dbReference type="ARBA" id="ARBA00023002"/>
    </source>
</evidence>
<dbReference type="eggNOG" id="COG1233">
    <property type="taxonomic scope" value="Bacteria"/>
</dbReference>
<dbReference type="PROSITE" id="PS00982">
    <property type="entry name" value="PHYTOENE_DH"/>
    <property type="match status" value="1"/>
</dbReference>
<gene>
    <name evidence="4" type="ORF">PPSIR1_30564</name>
</gene>
<dbReference type="SUPFAM" id="SSF51905">
    <property type="entry name" value="FAD/NAD(P)-binding domain"/>
    <property type="match status" value="1"/>
</dbReference>
<name>A6GGR1_9BACT</name>
<feature type="domain" description="Amine oxidase" evidence="3">
    <location>
        <begin position="18"/>
        <end position="426"/>
    </location>
</feature>
<comment type="caution">
    <text evidence="4">The sequence shown here is derived from an EMBL/GenBank/DDBJ whole genome shotgun (WGS) entry which is preliminary data.</text>
</comment>
<dbReference type="PANTHER" id="PTHR43734">
    <property type="entry name" value="PHYTOENE DESATURASE"/>
    <property type="match status" value="1"/>
</dbReference>
<keyword evidence="5" id="KW-1185">Reference proteome</keyword>
<dbReference type="Proteomes" id="UP000005801">
    <property type="component" value="Unassembled WGS sequence"/>
</dbReference>
<keyword evidence="2" id="KW-0560">Oxidoreductase</keyword>
<organism evidence="4 5">
    <name type="scientific">Plesiocystis pacifica SIR-1</name>
    <dbReference type="NCBI Taxonomy" id="391625"/>
    <lineage>
        <taxon>Bacteria</taxon>
        <taxon>Pseudomonadati</taxon>
        <taxon>Myxococcota</taxon>
        <taxon>Polyangia</taxon>
        <taxon>Nannocystales</taxon>
        <taxon>Nannocystaceae</taxon>
        <taxon>Plesiocystis</taxon>
    </lineage>
</organism>
<protein>
    <submittedName>
        <fullName evidence="4">Amine oxidase</fullName>
    </submittedName>
</protein>
<dbReference type="PANTHER" id="PTHR43734:SF7">
    <property type="entry name" value="4,4'-DIAPONEUROSPORENE OXYGENASE"/>
    <property type="match status" value="1"/>
</dbReference>
<sequence>MDDYVELVPLDTLARHAWPDGSQLDLHVDVERSAAAIEAFASAAEAEGYRRFCAHTERIFEVVEEPFLRSARPSMMTVATTKGLRGIFEFASIDWHRSMWRALGSFFGDPRLRQLFARYATYYGSSPFRAPATLNLIAHVERIGVWRVRGGMAKLAQGLTRLAEELGVEVRTGCEVETIEVDVEGGAAGRAAGRARAIVYRDADGQSRRLECAAVIVNAAPQALDTGHLGEHLRGCVGLDPKAPRSLSAVTWSLVARTRGFELAHHNVFFSSDYRREFAALDDAELPDEPTVYVCAQDRDDAGGTTVEGPERLLVLVNAPALGDRPGAFSSAQLDALEARAFALMERCGLVIEREGAPCVRSDPHTFEDLFPATGGGLYGLATHAMMDPFRRPAARTKIPGLYLSGGGAHPGAGVPMVCLSGQLAGRAAVKDLGAGREAVA</sequence>
<dbReference type="GO" id="GO:0016491">
    <property type="term" value="F:oxidoreductase activity"/>
    <property type="evidence" value="ECO:0007669"/>
    <property type="project" value="UniProtKB-KW"/>
</dbReference>
<reference evidence="4 5" key="1">
    <citation type="submission" date="2007-06" db="EMBL/GenBank/DDBJ databases">
        <authorList>
            <person name="Shimkets L."/>
            <person name="Ferriera S."/>
            <person name="Johnson J."/>
            <person name="Kravitz S."/>
            <person name="Beeson K."/>
            <person name="Sutton G."/>
            <person name="Rogers Y.-H."/>
            <person name="Friedman R."/>
            <person name="Frazier M."/>
            <person name="Venter J.C."/>
        </authorList>
    </citation>
    <scope>NUCLEOTIDE SEQUENCE [LARGE SCALE GENOMIC DNA]</scope>
    <source>
        <strain evidence="4 5">SIR-1</strain>
    </source>
</reference>
<dbReference type="InterPro" id="IPR008150">
    <property type="entry name" value="Phytoene_DH_bac_CS"/>
</dbReference>
<dbReference type="InterPro" id="IPR002937">
    <property type="entry name" value="Amino_oxidase"/>
</dbReference>